<sequence length="91" mass="10647">MFIKNYPYGHMAYHNAIFVKLILTPMSRLLIILGLILVIIGLIFPWLTKLGLGRLPGDIAIERENFHFYFPITTSILISLILTLLFWLFRR</sequence>
<dbReference type="AlphaFoldDB" id="A0A1Q2SPU6"/>
<protein>
    <submittedName>
        <fullName evidence="2">Hypothetical conserved protein</fullName>
    </submittedName>
</protein>
<feature type="transmembrane region" description="Helical" evidence="1">
    <location>
        <begin position="29"/>
        <end position="48"/>
    </location>
</feature>
<reference evidence="2 3" key="1">
    <citation type="journal article" date="2017" name="ISME J.">
        <title>An acid-tolerant ammonia-oxidizing ?-proteobacterium from soil.</title>
        <authorList>
            <person name="Hayatsu M."/>
            <person name="Tago K."/>
            <person name="Uchiyama I."/>
            <person name="Toyoda A."/>
            <person name="Wang Y."/>
            <person name="Shimomura Y."/>
            <person name="Okubo T."/>
            <person name="Kurisu F."/>
            <person name="Hirono Y."/>
            <person name="Nonaka K."/>
            <person name="Akiyama H."/>
            <person name="Itoh T."/>
            <person name="Takami H."/>
        </authorList>
    </citation>
    <scope>NUCLEOTIDE SEQUENCE [LARGE SCALE GENOMIC DNA]</scope>
    <source>
        <strain evidence="2 3">TAO100</strain>
    </source>
</reference>
<keyword evidence="3" id="KW-1185">Reference proteome</keyword>
<dbReference type="Proteomes" id="UP000243679">
    <property type="component" value="Chromosome"/>
</dbReference>
<organism evidence="2 3">
    <name type="scientific">Candidatus Nitrosoglobus terrae</name>
    <dbReference type="NCBI Taxonomy" id="1630141"/>
    <lineage>
        <taxon>Bacteria</taxon>
        <taxon>Pseudomonadati</taxon>
        <taxon>Pseudomonadota</taxon>
        <taxon>Gammaproteobacteria</taxon>
        <taxon>Chromatiales</taxon>
        <taxon>Chromatiaceae</taxon>
        <taxon>Candidatus Nitrosoglobus</taxon>
    </lineage>
</organism>
<keyword evidence="1" id="KW-0812">Transmembrane</keyword>
<dbReference type="PANTHER" id="PTHR36443:SF1">
    <property type="entry name" value="BSR5223 PROTEIN"/>
    <property type="match status" value="1"/>
</dbReference>
<proteinExistence type="predicted"/>
<gene>
    <name evidence="2" type="ORF">TAO_1729</name>
</gene>
<feature type="transmembrane region" description="Helical" evidence="1">
    <location>
        <begin position="68"/>
        <end position="89"/>
    </location>
</feature>
<dbReference type="PANTHER" id="PTHR36443">
    <property type="entry name" value="BSR5223 PROTEIN"/>
    <property type="match status" value="1"/>
</dbReference>
<evidence type="ECO:0000313" key="3">
    <source>
        <dbReference type="Proteomes" id="UP000243679"/>
    </source>
</evidence>
<keyword evidence="1" id="KW-0472">Membrane</keyword>
<dbReference type="KEGG" id="ntt:TAO_1729"/>
<dbReference type="Pfam" id="PF11146">
    <property type="entry name" value="DUF2905"/>
    <property type="match status" value="1"/>
</dbReference>
<evidence type="ECO:0000313" key="2">
    <source>
        <dbReference type="EMBL" id="BAW81099.1"/>
    </source>
</evidence>
<keyword evidence="1" id="KW-1133">Transmembrane helix</keyword>
<name>A0A1Q2SPU6_9GAMM</name>
<accession>A0A1Q2SPU6</accession>
<dbReference type="EMBL" id="AP014836">
    <property type="protein sequence ID" value="BAW81099.1"/>
    <property type="molecule type" value="Genomic_DNA"/>
</dbReference>
<dbReference type="InterPro" id="IPR021320">
    <property type="entry name" value="DUF2905"/>
</dbReference>
<evidence type="ECO:0000256" key="1">
    <source>
        <dbReference type="SAM" id="Phobius"/>
    </source>
</evidence>